<dbReference type="RefSeq" id="WP_053938065.1">
    <property type="nucleotide sequence ID" value="NZ_LAQT01000009.1"/>
</dbReference>
<dbReference type="AlphaFoldDB" id="A0A0N1JSU6"/>
<proteinExistence type="predicted"/>
<keyword evidence="2" id="KW-1185">Reference proteome</keyword>
<sequence>MKNRYLFLLDHAEASRARQLFGRAPTRRPQPGFRLWLLLGTLIAALLALAATTSHAAETGPVYQGQLLYNGTQYWLTYNASGKLPWVNITAGSDCRLDALKAATPRPIQGKDGKTVTASHYGSLSSNGGKPCAALAQGAFDLIPAASGPGVLRFMTQTGTPIADVQLTAP</sequence>
<evidence type="ECO:0000313" key="1">
    <source>
        <dbReference type="EMBL" id="KPC52577.1"/>
    </source>
</evidence>
<evidence type="ECO:0000313" key="2">
    <source>
        <dbReference type="Proteomes" id="UP000037939"/>
    </source>
</evidence>
<gene>
    <name evidence="1" type="ORF">WG78_12055</name>
</gene>
<dbReference type="EMBL" id="LAQT01000009">
    <property type="protein sequence ID" value="KPC52577.1"/>
    <property type="molecule type" value="Genomic_DNA"/>
</dbReference>
<dbReference type="Proteomes" id="UP000037939">
    <property type="component" value="Unassembled WGS sequence"/>
</dbReference>
<dbReference type="STRING" id="857265.WG78_12055"/>
<protein>
    <submittedName>
        <fullName evidence="1">Uncharacterized protein</fullName>
    </submittedName>
</protein>
<organism evidence="1 2">
    <name type="scientific">Amantichitinum ursilacus</name>
    <dbReference type="NCBI Taxonomy" id="857265"/>
    <lineage>
        <taxon>Bacteria</taxon>
        <taxon>Pseudomonadati</taxon>
        <taxon>Pseudomonadota</taxon>
        <taxon>Betaproteobacteria</taxon>
        <taxon>Neisseriales</taxon>
        <taxon>Chitinibacteraceae</taxon>
        <taxon>Amantichitinum</taxon>
    </lineage>
</organism>
<name>A0A0N1JSU6_9NEIS</name>
<comment type="caution">
    <text evidence="1">The sequence shown here is derived from an EMBL/GenBank/DDBJ whole genome shotgun (WGS) entry which is preliminary data.</text>
</comment>
<accession>A0A0N1JSU6</accession>
<reference evidence="1 2" key="1">
    <citation type="submission" date="2015-07" db="EMBL/GenBank/DDBJ databases">
        <title>Draft genome sequence of the Amantichitinum ursilacus IGB-41, a new chitin-degrading bacterium.</title>
        <authorList>
            <person name="Kirstahler P."/>
            <person name="Guenther M."/>
            <person name="Grumaz C."/>
            <person name="Rupp S."/>
            <person name="Zibek S."/>
            <person name="Sohn K."/>
        </authorList>
    </citation>
    <scope>NUCLEOTIDE SEQUENCE [LARGE SCALE GENOMIC DNA]</scope>
    <source>
        <strain evidence="1 2">IGB-41</strain>
    </source>
</reference>